<feature type="compositionally biased region" description="Polar residues" evidence="1">
    <location>
        <begin position="7"/>
        <end position="20"/>
    </location>
</feature>
<evidence type="ECO:0000256" key="1">
    <source>
        <dbReference type="SAM" id="MobiDB-lite"/>
    </source>
</evidence>
<keyword evidence="3" id="KW-1185">Reference proteome</keyword>
<proteinExistence type="predicted"/>
<dbReference type="Proteomes" id="UP001454036">
    <property type="component" value="Unassembled WGS sequence"/>
</dbReference>
<gene>
    <name evidence="2" type="ORF">LIER_37372</name>
</gene>
<feature type="compositionally biased region" description="Basic and acidic residues" evidence="1">
    <location>
        <begin position="23"/>
        <end position="35"/>
    </location>
</feature>
<accession>A0AAV3PKR6</accession>
<dbReference type="AlphaFoldDB" id="A0AAV3PKR6"/>
<feature type="region of interest" description="Disordered" evidence="1">
    <location>
        <begin position="1"/>
        <end position="35"/>
    </location>
</feature>
<evidence type="ECO:0000313" key="2">
    <source>
        <dbReference type="EMBL" id="GAA0151860.1"/>
    </source>
</evidence>
<organism evidence="2 3">
    <name type="scientific">Lithospermum erythrorhizon</name>
    <name type="common">Purple gromwell</name>
    <name type="synonym">Lithospermum officinale var. erythrorhizon</name>
    <dbReference type="NCBI Taxonomy" id="34254"/>
    <lineage>
        <taxon>Eukaryota</taxon>
        <taxon>Viridiplantae</taxon>
        <taxon>Streptophyta</taxon>
        <taxon>Embryophyta</taxon>
        <taxon>Tracheophyta</taxon>
        <taxon>Spermatophyta</taxon>
        <taxon>Magnoliopsida</taxon>
        <taxon>eudicotyledons</taxon>
        <taxon>Gunneridae</taxon>
        <taxon>Pentapetalae</taxon>
        <taxon>asterids</taxon>
        <taxon>lamiids</taxon>
        <taxon>Boraginales</taxon>
        <taxon>Boraginaceae</taxon>
        <taxon>Boraginoideae</taxon>
        <taxon>Lithospermeae</taxon>
        <taxon>Lithospermum</taxon>
    </lineage>
</organism>
<name>A0AAV3PKR6_LITER</name>
<evidence type="ECO:0000313" key="3">
    <source>
        <dbReference type="Proteomes" id="UP001454036"/>
    </source>
</evidence>
<sequence>MADETSEVNSSDHGSQTPSNDQDEARPPSNDRDAEIIYRKIDPSSPYYLGSNDNLGNIIPTMTVATYFGKLKTFWDQLDRYTPVPACVCGMSEEFMKQIDEEKFHEFLFGINQERYKNLRSQLLAQDPLPTLDWAYKAMNQEEQLQKRHQVVPSDPIDVMTFAVKAPHKSSAEYKPRFLPNVTCTYCHRVGHEESTCFGKNGFPEWWGDRP</sequence>
<dbReference type="EMBL" id="BAABME010017913">
    <property type="protein sequence ID" value="GAA0151860.1"/>
    <property type="molecule type" value="Genomic_DNA"/>
</dbReference>
<reference evidence="2 3" key="1">
    <citation type="submission" date="2024-01" db="EMBL/GenBank/DDBJ databases">
        <title>The complete chloroplast genome sequence of Lithospermum erythrorhizon: insights into the phylogenetic relationship among Boraginaceae species and the maternal lineages of purple gromwells.</title>
        <authorList>
            <person name="Okada T."/>
            <person name="Watanabe K."/>
        </authorList>
    </citation>
    <scope>NUCLEOTIDE SEQUENCE [LARGE SCALE GENOMIC DNA]</scope>
</reference>
<dbReference type="PANTHER" id="PTHR34222">
    <property type="entry name" value="GAG_PRE-INTEGRS DOMAIN-CONTAINING PROTEIN"/>
    <property type="match status" value="1"/>
</dbReference>
<comment type="caution">
    <text evidence="2">The sequence shown here is derived from an EMBL/GenBank/DDBJ whole genome shotgun (WGS) entry which is preliminary data.</text>
</comment>
<dbReference type="PANTHER" id="PTHR34222:SF94">
    <property type="entry name" value="CCHC-TYPE DOMAIN-CONTAINING PROTEIN"/>
    <property type="match status" value="1"/>
</dbReference>
<protein>
    <submittedName>
        <fullName evidence="2">Uncharacterized protein</fullName>
    </submittedName>
</protein>